<dbReference type="PANTHER" id="PTHR35862:SF3">
    <property type="entry name" value="FELS-2 PROPHAGE PROTEIN"/>
    <property type="match status" value="1"/>
</dbReference>
<dbReference type="Pfam" id="PF05954">
    <property type="entry name" value="Phage_GPD"/>
    <property type="match status" value="1"/>
</dbReference>
<name>A0ABY3P7K7_9ENTR</name>
<evidence type="ECO:0000313" key="3">
    <source>
        <dbReference type="Proteomes" id="UP000323910"/>
    </source>
</evidence>
<feature type="compositionally biased region" description="Polar residues" evidence="1">
    <location>
        <begin position="265"/>
        <end position="278"/>
    </location>
</feature>
<organism evidence="2 3">
    <name type="scientific">Lelliottia nimipressuralis</name>
    <dbReference type="NCBI Taxonomy" id="69220"/>
    <lineage>
        <taxon>Bacteria</taxon>
        <taxon>Pseudomonadati</taxon>
        <taxon>Pseudomonadota</taxon>
        <taxon>Gammaproteobacteria</taxon>
        <taxon>Enterobacterales</taxon>
        <taxon>Enterobacteriaceae</taxon>
        <taxon>Lelliottia</taxon>
    </lineage>
</organism>
<comment type="caution">
    <text evidence="2">The sequence shown here is derived from an EMBL/GenBank/DDBJ whole genome shotgun (WGS) entry which is preliminary data.</text>
</comment>
<proteinExistence type="predicted"/>
<dbReference type="SUPFAM" id="SSF69279">
    <property type="entry name" value="Phage tail proteins"/>
    <property type="match status" value="1"/>
</dbReference>
<dbReference type="Proteomes" id="UP000323910">
    <property type="component" value="Unassembled WGS sequence"/>
</dbReference>
<dbReference type="InterPro" id="IPR052726">
    <property type="entry name" value="Phage_Baseplate_Hub"/>
</dbReference>
<gene>
    <name evidence="2" type="ORF">FZO59_01145</name>
</gene>
<reference evidence="2 3" key="1">
    <citation type="submission" date="2019-08" db="EMBL/GenBank/DDBJ databases">
        <title>The draft genome of Lelliottia nimipressuralis strain CICC 24156.</title>
        <authorList>
            <person name="Wu W."/>
            <person name="Feng Y."/>
            <person name="Zong Z."/>
        </authorList>
    </citation>
    <scope>NUCLEOTIDE SEQUENCE [LARGE SCALE GENOMIC DNA]</scope>
    <source>
        <strain evidence="2 3">CICC 24156</strain>
    </source>
</reference>
<feature type="compositionally biased region" description="Basic and acidic residues" evidence="1">
    <location>
        <begin position="250"/>
        <end position="259"/>
    </location>
</feature>
<protein>
    <submittedName>
        <fullName evidence="2">Phage late control D family protein</fullName>
    </submittedName>
</protein>
<dbReference type="PANTHER" id="PTHR35862">
    <property type="entry name" value="FELS-2 PROPHAGE PROTEIN"/>
    <property type="match status" value="1"/>
</dbReference>
<evidence type="ECO:0000313" key="2">
    <source>
        <dbReference type="EMBL" id="TYT35726.1"/>
    </source>
</evidence>
<accession>A0ABY3P7K7</accession>
<keyword evidence="3" id="KW-1185">Reference proteome</keyword>
<dbReference type="RefSeq" id="WP_129036072.1">
    <property type="nucleotide sequence ID" value="NZ_SDDX01000022.1"/>
</dbReference>
<sequence length="389" mass="42654">MITGMTLQAGACIAPDFMLAFGKDDITEVFRERLISLTMTDNNGFEADQLDIELDDSDGLVELPPRGASLSLWLGWQGSALLGKGSFIVDEIAYRGAPDVLTIRARSADFRGSLNSRREQSWHDTTLGTIVDTIAQRNKLIARIAESLVPVEVPHIDQTQESDAVFLSRLAERNGAVVSVKAGKLLFLKKGSAMNASNKPFPQRVIERGDGDSHQFTIADRGAYSGVTAKWLQTKDPSQQNQNVNLKRVSKEQDLHSWQHPDATMTPSASKPSGNQGARNGEYMAGEPENVLELTTIFASKAQAIRAAQAKWEEIQRGAAEFSITLAIGRADLFPEIPVTVRGFKNVIDNQAWVISRVVHRLNSNGFTSTLELQVKSSDIEYVTEEGKA</sequence>
<evidence type="ECO:0000256" key="1">
    <source>
        <dbReference type="SAM" id="MobiDB-lite"/>
    </source>
</evidence>
<feature type="region of interest" description="Disordered" evidence="1">
    <location>
        <begin position="250"/>
        <end position="283"/>
    </location>
</feature>
<dbReference type="EMBL" id="VTFR01000001">
    <property type="protein sequence ID" value="TYT35726.1"/>
    <property type="molecule type" value="Genomic_DNA"/>
</dbReference>